<dbReference type="PANTHER" id="PTHR30349:SF64">
    <property type="entry name" value="PROPHAGE INTEGRASE INTD-RELATED"/>
    <property type="match status" value="1"/>
</dbReference>
<feature type="domain" description="Tyr recombinase" evidence="4">
    <location>
        <begin position="175"/>
        <end position="388"/>
    </location>
</feature>
<dbReference type="Gene3D" id="1.10.443.10">
    <property type="entry name" value="Intergrase catalytic core"/>
    <property type="match status" value="1"/>
</dbReference>
<evidence type="ECO:0000313" key="6">
    <source>
        <dbReference type="Proteomes" id="UP001079535"/>
    </source>
</evidence>
<dbReference type="PROSITE" id="PS51898">
    <property type="entry name" value="TYR_RECOMBINASE"/>
    <property type="match status" value="1"/>
</dbReference>
<gene>
    <name evidence="5" type="ORF">OZZ17_07420</name>
</gene>
<dbReference type="PANTHER" id="PTHR30349">
    <property type="entry name" value="PHAGE INTEGRASE-RELATED"/>
    <property type="match status" value="1"/>
</dbReference>
<organism evidence="5 6">
    <name type="scientific">Mediterraneibacter gnavus</name>
    <name type="common">Ruminococcus gnavus</name>
    <dbReference type="NCBI Taxonomy" id="33038"/>
    <lineage>
        <taxon>Bacteria</taxon>
        <taxon>Bacillati</taxon>
        <taxon>Bacillota</taxon>
        <taxon>Clostridia</taxon>
        <taxon>Lachnospirales</taxon>
        <taxon>Lachnospiraceae</taxon>
        <taxon>Mediterraneibacter</taxon>
    </lineage>
</organism>
<dbReference type="InterPro" id="IPR050090">
    <property type="entry name" value="Tyrosine_recombinase_XerCD"/>
</dbReference>
<dbReference type="InterPro" id="IPR013762">
    <property type="entry name" value="Integrase-like_cat_sf"/>
</dbReference>
<keyword evidence="3" id="KW-0233">DNA recombination</keyword>
<proteinExistence type="inferred from homology"/>
<dbReference type="GO" id="GO:0003677">
    <property type="term" value="F:DNA binding"/>
    <property type="evidence" value="ECO:0007669"/>
    <property type="project" value="UniProtKB-KW"/>
</dbReference>
<dbReference type="InterPro" id="IPR002104">
    <property type="entry name" value="Integrase_catalytic"/>
</dbReference>
<evidence type="ECO:0000259" key="4">
    <source>
        <dbReference type="PROSITE" id="PS51898"/>
    </source>
</evidence>
<reference evidence="5" key="1">
    <citation type="submission" date="2022-11" db="EMBL/GenBank/DDBJ databases">
        <title>Temperate bacteriophages infecting mucin-degrading bacterium Ruminococcus gnavus from the human gut.</title>
        <authorList>
            <person name="Buttimer C."/>
        </authorList>
    </citation>
    <scope>NUCLEOTIDE SEQUENCE</scope>
    <source>
        <strain evidence="5">CCUG 49994</strain>
    </source>
</reference>
<dbReference type="EMBL" id="JAPRAY010000009">
    <property type="protein sequence ID" value="MCZ0667372.1"/>
    <property type="molecule type" value="Genomic_DNA"/>
</dbReference>
<evidence type="ECO:0000256" key="2">
    <source>
        <dbReference type="ARBA" id="ARBA00023125"/>
    </source>
</evidence>
<comment type="caution">
    <text evidence="5">The sequence shown here is derived from an EMBL/GenBank/DDBJ whole genome shotgun (WGS) entry which is preliminary data.</text>
</comment>
<evidence type="ECO:0000313" key="5">
    <source>
        <dbReference type="EMBL" id="MCZ0667372.1"/>
    </source>
</evidence>
<dbReference type="Proteomes" id="UP001079535">
    <property type="component" value="Unassembled WGS sequence"/>
</dbReference>
<sequence length="409" mass="47329">MNNDIIGKEVVFYENNTWNHIIKEINLYTYTIEYGIKSGFSDKEQAEQSYFFFNEKFQKDIERIKRLTNIQYTFTEYLDFWMKNLYLPYSDSSAKVGYSWTIYQIILPKVKRDVLLGMVTTKFLDDLIDECDGYSKCSAAMAYKVIHLALTDALNDGYLKNDPLPGVKKRYWNSPKITILTKEQVKIFLAAAKEYHSIYLEVLLALFCGLRKGEIMGLKYKDFDFLQHTVSINRQITRDYDVVIEEDRTFKIATQRLSTKPPKSYSSYRTLIISAFIFDELEIRKKENEEILKLTENHEWAEYICLGVKGNIKSDGTYTEAIKRICKRNGLPHITMHGLRHMFATILIEQGVSLEKISKLMGHKSVATTFEIYCGIMEAKKEIAKTIDSVMDPAIGAVKVRSKGGIVCM</sequence>
<keyword evidence="2" id="KW-0238">DNA-binding</keyword>
<dbReference type="CDD" id="cd01189">
    <property type="entry name" value="INT_ICEBs1_C_like"/>
    <property type="match status" value="1"/>
</dbReference>
<dbReference type="SUPFAM" id="SSF56349">
    <property type="entry name" value="DNA breaking-rejoining enzymes"/>
    <property type="match status" value="1"/>
</dbReference>
<dbReference type="GO" id="GO:0006310">
    <property type="term" value="P:DNA recombination"/>
    <property type="evidence" value="ECO:0007669"/>
    <property type="project" value="UniProtKB-KW"/>
</dbReference>
<dbReference type="InterPro" id="IPR011010">
    <property type="entry name" value="DNA_brk_join_enz"/>
</dbReference>
<dbReference type="Pfam" id="PF00589">
    <property type="entry name" value="Phage_integrase"/>
    <property type="match status" value="1"/>
</dbReference>
<evidence type="ECO:0000256" key="1">
    <source>
        <dbReference type="ARBA" id="ARBA00008857"/>
    </source>
</evidence>
<protein>
    <submittedName>
        <fullName evidence="5">Site-specific integrase</fullName>
    </submittedName>
</protein>
<evidence type="ECO:0000256" key="3">
    <source>
        <dbReference type="ARBA" id="ARBA00023172"/>
    </source>
</evidence>
<accession>A0A9Q6AKB6</accession>
<dbReference type="RefSeq" id="WP_022038106.1">
    <property type="nucleotide sequence ID" value="NZ_BAABXV010000001.1"/>
</dbReference>
<dbReference type="InterPro" id="IPR010998">
    <property type="entry name" value="Integrase_recombinase_N"/>
</dbReference>
<comment type="similarity">
    <text evidence="1">Belongs to the 'phage' integrase family.</text>
</comment>
<name>A0A9Q6AKB6_MEDGN</name>
<dbReference type="AlphaFoldDB" id="A0A9Q6AKB6"/>
<dbReference type="Gene3D" id="1.10.150.130">
    <property type="match status" value="1"/>
</dbReference>
<dbReference type="GO" id="GO:0015074">
    <property type="term" value="P:DNA integration"/>
    <property type="evidence" value="ECO:0007669"/>
    <property type="project" value="InterPro"/>
</dbReference>